<comment type="caution">
    <text evidence="1">The sequence shown here is derived from an EMBL/GenBank/DDBJ whole genome shotgun (WGS) entry which is preliminary data.</text>
</comment>
<accession>A0ACC1I1P2</accession>
<gene>
    <name evidence="1" type="ORF">LPJ66_011311</name>
</gene>
<feature type="non-terminal residue" evidence="1">
    <location>
        <position position="227"/>
    </location>
</feature>
<protein>
    <submittedName>
        <fullName evidence="1">Uncharacterized protein</fullName>
    </submittedName>
</protein>
<name>A0ACC1I1P2_9FUNG</name>
<keyword evidence="2" id="KW-1185">Reference proteome</keyword>
<proteinExistence type="predicted"/>
<organism evidence="1 2">
    <name type="scientific">Kickxella alabastrina</name>
    <dbReference type="NCBI Taxonomy" id="61397"/>
    <lineage>
        <taxon>Eukaryota</taxon>
        <taxon>Fungi</taxon>
        <taxon>Fungi incertae sedis</taxon>
        <taxon>Zoopagomycota</taxon>
        <taxon>Kickxellomycotina</taxon>
        <taxon>Kickxellomycetes</taxon>
        <taxon>Kickxellales</taxon>
        <taxon>Kickxellaceae</taxon>
        <taxon>Kickxella</taxon>
    </lineage>
</organism>
<sequence length="227" mass="24364">MKRQTGIGIIRQGADGGSSYFQRRVQPVSSTAAAVAAASAPVSAPESEIPRLQQAGPQQPQQADLPSDETADTKSPGQSDQAARLHGLNAIAVLTNHPNKAPARIHRNELPAVARTHYPKIKSNDFDTYLDATTALYEQYTANTKAGYHIAADGLDRYEAAVEDSEKVLDVASHTYSMDSTTMAERLKTLDATRSEFGLDSISEYGGRVPSTAAMPGIDDVPTIFFE</sequence>
<dbReference type="Proteomes" id="UP001150581">
    <property type="component" value="Unassembled WGS sequence"/>
</dbReference>
<dbReference type="EMBL" id="JANBPG010003373">
    <property type="protein sequence ID" value="KAJ1881487.1"/>
    <property type="molecule type" value="Genomic_DNA"/>
</dbReference>
<evidence type="ECO:0000313" key="1">
    <source>
        <dbReference type="EMBL" id="KAJ1881487.1"/>
    </source>
</evidence>
<reference evidence="1" key="1">
    <citation type="submission" date="2022-07" db="EMBL/GenBank/DDBJ databases">
        <title>Phylogenomic reconstructions and comparative analyses of Kickxellomycotina fungi.</title>
        <authorList>
            <person name="Reynolds N.K."/>
            <person name="Stajich J.E."/>
            <person name="Barry K."/>
            <person name="Grigoriev I.V."/>
            <person name="Crous P."/>
            <person name="Smith M.E."/>
        </authorList>
    </citation>
    <scope>NUCLEOTIDE SEQUENCE</scope>
    <source>
        <strain evidence="1">Benny 63K</strain>
    </source>
</reference>
<evidence type="ECO:0000313" key="2">
    <source>
        <dbReference type="Proteomes" id="UP001150581"/>
    </source>
</evidence>